<evidence type="ECO:0000256" key="1">
    <source>
        <dbReference type="SAM" id="MobiDB-lite"/>
    </source>
</evidence>
<organism evidence="3 4">
    <name type="scientific">Pseudonocardia hierapolitana</name>
    <dbReference type="NCBI Taxonomy" id="1128676"/>
    <lineage>
        <taxon>Bacteria</taxon>
        <taxon>Bacillati</taxon>
        <taxon>Actinomycetota</taxon>
        <taxon>Actinomycetes</taxon>
        <taxon>Pseudonocardiales</taxon>
        <taxon>Pseudonocardiaceae</taxon>
        <taxon>Pseudonocardia</taxon>
    </lineage>
</organism>
<reference evidence="3 4" key="1">
    <citation type="submission" date="2019-06" db="EMBL/GenBank/DDBJ databases">
        <title>Sequencing the genomes of 1000 actinobacteria strains.</title>
        <authorList>
            <person name="Klenk H.-P."/>
        </authorList>
    </citation>
    <scope>NUCLEOTIDE SEQUENCE [LARGE SCALE GENOMIC DNA]</scope>
    <source>
        <strain evidence="3 4">DSM 45671</strain>
    </source>
</reference>
<feature type="transmembrane region" description="Helical" evidence="2">
    <location>
        <begin position="163"/>
        <end position="185"/>
    </location>
</feature>
<feature type="region of interest" description="Disordered" evidence="1">
    <location>
        <begin position="1"/>
        <end position="84"/>
    </location>
</feature>
<dbReference type="Proteomes" id="UP000321261">
    <property type="component" value="Unassembled WGS sequence"/>
</dbReference>
<feature type="compositionally biased region" description="Low complexity" evidence="1">
    <location>
        <begin position="15"/>
        <end position="24"/>
    </location>
</feature>
<evidence type="ECO:0000313" key="3">
    <source>
        <dbReference type="EMBL" id="TWF77724.1"/>
    </source>
</evidence>
<dbReference type="EMBL" id="VIWU01000001">
    <property type="protein sequence ID" value="TWF77724.1"/>
    <property type="molecule type" value="Genomic_DNA"/>
</dbReference>
<keyword evidence="2" id="KW-0812">Transmembrane</keyword>
<gene>
    <name evidence="3" type="ORF">FHX44_113638</name>
</gene>
<keyword evidence="2" id="KW-0472">Membrane</keyword>
<evidence type="ECO:0000313" key="4">
    <source>
        <dbReference type="Proteomes" id="UP000321261"/>
    </source>
</evidence>
<dbReference type="RefSeq" id="WP_147256847.1">
    <property type="nucleotide sequence ID" value="NZ_VIWU01000001.1"/>
</dbReference>
<name>A0A561SS73_9PSEU</name>
<evidence type="ECO:0000256" key="2">
    <source>
        <dbReference type="SAM" id="Phobius"/>
    </source>
</evidence>
<proteinExistence type="predicted"/>
<comment type="caution">
    <text evidence="3">The sequence shown here is derived from an EMBL/GenBank/DDBJ whole genome shotgun (WGS) entry which is preliminary data.</text>
</comment>
<feature type="transmembrane region" description="Helical" evidence="2">
    <location>
        <begin position="133"/>
        <end position="156"/>
    </location>
</feature>
<dbReference type="AlphaFoldDB" id="A0A561SS73"/>
<feature type="transmembrane region" description="Helical" evidence="2">
    <location>
        <begin position="92"/>
        <end position="113"/>
    </location>
</feature>
<sequence length="240" mass="24934">MSEPTQWGPPRFDAAPRPTAHYPTAPHPTAPHPAGHRPAGPPPAAQDRTAFLPTTPIPTVRAEIPRSPVPRHPPDDDYDDYSSGRPRRRGQVFAGLVLLLALAVSALMYYLTYQTLASVRITSGDGVGGVGGQVLSLGTVMFAALVVFVLAVIALVIARPKALAGLGLAASLLLPVAALVMGLWYGGSVLRQNVESEIAQAGPEVAAQGAAAVADAIVQELENRGIDAGPVRDLIRSAVG</sequence>
<protein>
    <submittedName>
        <fullName evidence="3">Uncharacterized protein</fullName>
    </submittedName>
</protein>
<keyword evidence="4" id="KW-1185">Reference proteome</keyword>
<accession>A0A561SS73</accession>
<keyword evidence="2" id="KW-1133">Transmembrane helix</keyword>